<reference evidence="2 3" key="1">
    <citation type="submission" date="2023-11" db="EMBL/GenBank/DDBJ databases">
        <title>A Novel Polar Bacteriovorax (B. antarcticus) Isolated from the Biocrust in Antarctica.</title>
        <authorList>
            <person name="Mun W."/>
            <person name="Choi S.Y."/>
            <person name="Mitchell R.J."/>
        </authorList>
    </citation>
    <scope>NUCLEOTIDE SEQUENCE [LARGE SCALE GENOMIC DNA]</scope>
    <source>
        <strain evidence="2 3">PP10</strain>
    </source>
</reference>
<dbReference type="Proteomes" id="UP001302274">
    <property type="component" value="Unassembled WGS sequence"/>
</dbReference>
<feature type="chain" id="PRO_5045922051" description="Lipoprotein" evidence="1">
    <location>
        <begin position="17"/>
        <end position="432"/>
    </location>
</feature>
<keyword evidence="1" id="KW-0732">Signal</keyword>
<evidence type="ECO:0000256" key="1">
    <source>
        <dbReference type="SAM" id="SignalP"/>
    </source>
</evidence>
<dbReference type="RefSeq" id="WP_323579060.1">
    <property type="nucleotide sequence ID" value="NZ_JAYGJQ010000003.1"/>
</dbReference>
<evidence type="ECO:0000313" key="2">
    <source>
        <dbReference type="EMBL" id="MEA9358585.1"/>
    </source>
</evidence>
<feature type="signal peptide" evidence="1">
    <location>
        <begin position="1"/>
        <end position="16"/>
    </location>
</feature>
<dbReference type="EMBL" id="JAYGJQ010000003">
    <property type="protein sequence ID" value="MEA9358585.1"/>
    <property type="molecule type" value="Genomic_DNA"/>
</dbReference>
<protein>
    <recommendedName>
        <fullName evidence="4">Lipoprotein</fullName>
    </recommendedName>
</protein>
<sequence>MKFFSLALLLSLTSCAFITSKFEALTEKKKEKVTTISNKKNYCPANSKVQFISEDEFSLKFYKSLNPTIYENKNITFAEKSVMLALIEMSRRPDEASPYSRLQVYLKLNGKNYYYDFRPKNLADDTKMPFLKGLDFLTQKFVPNKSLLSIATQLDAVIPQGIGVSLEFENFLKENRKDLAKNDVLTERFFKGDEILTKYETFNRVSYKSTVEQYLNGFSKTADYEYDKNGLTANKSKKENYETNCNYDLSKETSLRDEIMSADQKKSHYIAMSEGEDYFLAVSSTTLFRPFKTNPKMGYFMKSRPAAFPLPICEFKGKNQEIVLFSSEGRNPVQHLQHLEAYEIDQVDSAFTLNELLGFSRHLFLSNPDRILYESNRGRKAQLDFFLEMNFPIYHVENLGNIFGHAKFKNDKHQESVLYSDDRSTARLWCKE</sequence>
<gene>
    <name evidence="2" type="ORF">SHI21_20275</name>
</gene>
<proteinExistence type="predicted"/>
<accession>A0ABU5VZS7</accession>
<keyword evidence="3" id="KW-1185">Reference proteome</keyword>
<evidence type="ECO:0000313" key="3">
    <source>
        <dbReference type="Proteomes" id="UP001302274"/>
    </source>
</evidence>
<dbReference type="PROSITE" id="PS51257">
    <property type="entry name" value="PROKAR_LIPOPROTEIN"/>
    <property type="match status" value="1"/>
</dbReference>
<organism evidence="2 3">
    <name type="scientific">Bacteriovorax antarcticus</name>
    <dbReference type="NCBI Taxonomy" id="3088717"/>
    <lineage>
        <taxon>Bacteria</taxon>
        <taxon>Pseudomonadati</taxon>
        <taxon>Bdellovibrionota</taxon>
        <taxon>Bacteriovoracia</taxon>
        <taxon>Bacteriovoracales</taxon>
        <taxon>Bacteriovoracaceae</taxon>
        <taxon>Bacteriovorax</taxon>
    </lineage>
</organism>
<evidence type="ECO:0008006" key="4">
    <source>
        <dbReference type="Google" id="ProtNLM"/>
    </source>
</evidence>
<comment type="caution">
    <text evidence="2">The sequence shown here is derived from an EMBL/GenBank/DDBJ whole genome shotgun (WGS) entry which is preliminary data.</text>
</comment>
<name>A0ABU5VZS7_9BACT</name>